<feature type="region of interest" description="Disordered" evidence="2">
    <location>
        <begin position="13"/>
        <end position="43"/>
    </location>
</feature>
<feature type="domain" description="GH16" evidence="3">
    <location>
        <begin position="14"/>
        <end position="201"/>
    </location>
</feature>
<dbReference type="PANTHER" id="PTHR10963">
    <property type="entry name" value="GLYCOSYL HYDROLASE-RELATED"/>
    <property type="match status" value="1"/>
</dbReference>
<dbReference type="InterPro" id="IPR050546">
    <property type="entry name" value="Glycosyl_Hydrlase_16"/>
</dbReference>
<dbReference type="Gene3D" id="2.60.120.200">
    <property type="match status" value="1"/>
</dbReference>
<accession>A0ABS9YZA0</accession>
<dbReference type="InterPro" id="IPR000757">
    <property type="entry name" value="Beta-glucanase-like"/>
</dbReference>
<protein>
    <submittedName>
        <fullName evidence="4">Glycoside hydrolase family 16 protein</fullName>
    </submittedName>
</protein>
<dbReference type="GO" id="GO:0016787">
    <property type="term" value="F:hydrolase activity"/>
    <property type="evidence" value="ECO:0007669"/>
    <property type="project" value="UniProtKB-KW"/>
</dbReference>
<sequence>MRIDRGHRSIHPWPSWRCRTLPEPVAGRPPTPSTPPAASNQGHRDLRLRHAHRADQAAGRGLAPAFWLVGADENTSPWPGAGEIDVVELASDPTTTYSSIHGPISGVGDYLQLQLVNHGAGVTADFHNYWVSHAENSITFGVDNTVLATFTPESLPPTAQWVFNKSFYAVMSVAVGRSAGQHDAVVRGHARLGAVAARLRR</sequence>
<dbReference type="PANTHER" id="PTHR10963:SF55">
    <property type="entry name" value="GLYCOSIDE HYDROLASE FAMILY 16 PROTEIN"/>
    <property type="match status" value="1"/>
</dbReference>
<dbReference type="RefSeq" id="WP_308197373.1">
    <property type="nucleotide sequence ID" value="NZ_JAIVFL010000001.1"/>
</dbReference>
<dbReference type="InterPro" id="IPR013320">
    <property type="entry name" value="ConA-like_dom_sf"/>
</dbReference>
<dbReference type="EMBL" id="JAIVFL010000001">
    <property type="protein sequence ID" value="MCI4675654.1"/>
    <property type="molecule type" value="Genomic_DNA"/>
</dbReference>
<proteinExistence type="inferred from homology"/>
<gene>
    <name evidence="4" type="ORF">K9U37_12485</name>
</gene>
<evidence type="ECO:0000256" key="1">
    <source>
        <dbReference type="ARBA" id="ARBA00006865"/>
    </source>
</evidence>
<keyword evidence="4" id="KW-0378">Hydrolase</keyword>
<evidence type="ECO:0000256" key="2">
    <source>
        <dbReference type="SAM" id="MobiDB-lite"/>
    </source>
</evidence>
<evidence type="ECO:0000313" key="5">
    <source>
        <dbReference type="Proteomes" id="UP001139068"/>
    </source>
</evidence>
<dbReference type="Pfam" id="PF00722">
    <property type="entry name" value="Glyco_hydro_16"/>
    <property type="match status" value="1"/>
</dbReference>
<dbReference type="SUPFAM" id="SSF49899">
    <property type="entry name" value="Concanavalin A-like lectins/glucanases"/>
    <property type="match status" value="1"/>
</dbReference>
<dbReference type="Proteomes" id="UP001139068">
    <property type="component" value="Unassembled WGS sequence"/>
</dbReference>
<comment type="caution">
    <text evidence="4">The sequence shown here is derived from an EMBL/GenBank/DDBJ whole genome shotgun (WGS) entry which is preliminary data.</text>
</comment>
<name>A0ABS9YZA0_9MYCO</name>
<reference evidence="4" key="1">
    <citation type="journal article" date="2022" name="ISME J.">
        <title>Identification of active gaseous-alkane degraders at natural gas seeps.</title>
        <authorList>
            <person name="Farhan Ul Haque M."/>
            <person name="Hernandez M."/>
            <person name="Crombie A.T."/>
            <person name="Murrell J.C."/>
        </authorList>
    </citation>
    <scope>NUCLEOTIDE SEQUENCE</scope>
    <source>
        <strain evidence="4">ANDR5</strain>
    </source>
</reference>
<dbReference type="PROSITE" id="PS51762">
    <property type="entry name" value="GH16_2"/>
    <property type="match status" value="1"/>
</dbReference>
<keyword evidence="5" id="KW-1185">Reference proteome</keyword>
<dbReference type="CDD" id="cd08023">
    <property type="entry name" value="GH16_laminarinase_like"/>
    <property type="match status" value="1"/>
</dbReference>
<evidence type="ECO:0000259" key="3">
    <source>
        <dbReference type="PROSITE" id="PS51762"/>
    </source>
</evidence>
<evidence type="ECO:0000313" key="4">
    <source>
        <dbReference type="EMBL" id="MCI4675654.1"/>
    </source>
</evidence>
<comment type="similarity">
    <text evidence="1">Belongs to the glycosyl hydrolase 16 family.</text>
</comment>
<organism evidence="4 5">
    <name type="scientific">Candidatus Mycolicibacterium alkanivorans</name>
    <dbReference type="NCBI Taxonomy" id="2954114"/>
    <lineage>
        <taxon>Bacteria</taxon>
        <taxon>Bacillati</taxon>
        <taxon>Actinomycetota</taxon>
        <taxon>Actinomycetes</taxon>
        <taxon>Mycobacteriales</taxon>
        <taxon>Mycobacteriaceae</taxon>
        <taxon>Mycolicibacterium</taxon>
    </lineage>
</organism>